<sequence>MATIQISDLLLDTYTKGLHALLHILDVAASHAAANNLNPDAYLDARLIDDQRPLSFQIQNATRQIRLVVARVSGVDVPGVEDTEKTLDEFRGRIASALEFVKGVDKSGIDAVAARGERVTQPFGPGLSTQVTARDAVLGHAIPNFYFHVSTAYGILRSQGVPLGKKDWI</sequence>
<keyword evidence="2" id="KW-1185">Reference proteome</keyword>
<evidence type="ECO:0000313" key="1">
    <source>
        <dbReference type="EMBL" id="KAK0738891.1"/>
    </source>
</evidence>
<gene>
    <name evidence="1" type="ORF">B0T18DRAFT_309134</name>
</gene>
<dbReference type="AlphaFoldDB" id="A0AA40EHV3"/>
<dbReference type="Gene3D" id="1.20.120.450">
    <property type="entry name" value="dinb family like domain"/>
    <property type="match status" value="1"/>
</dbReference>
<evidence type="ECO:0008006" key="3">
    <source>
        <dbReference type="Google" id="ProtNLM"/>
    </source>
</evidence>
<dbReference type="PANTHER" id="PTHR36922">
    <property type="entry name" value="BLL2446 PROTEIN"/>
    <property type="match status" value="1"/>
</dbReference>
<protein>
    <recommendedName>
        <fullName evidence="3">DUF1993 domain-containing protein</fullName>
    </recommendedName>
</protein>
<accession>A0AA40EHV3</accession>
<dbReference type="Proteomes" id="UP001172155">
    <property type="component" value="Unassembled WGS sequence"/>
</dbReference>
<dbReference type="SUPFAM" id="SSF109854">
    <property type="entry name" value="DinB/YfiT-like putative metalloenzymes"/>
    <property type="match status" value="1"/>
</dbReference>
<proteinExistence type="predicted"/>
<reference evidence="1" key="1">
    <citation type="submission" date="2023-06" db="EMBL/GenBank/DDBJ databases">
        <title>Genome-scale phylogeny and comparative genomics of the fungal order Sordariales.</title>
        <authorList>
            <consortium name="Lawrence Berkeley National Laboratory"/>
            <person name="Hensen N."/>
            <person name="Bonometti L."/>
            <person name="Westerberg I."/>
            <person name="Brannstrom I.O."/>
            <person name="Guillou S."/>
            <person name="Cros-Aarteil S."/>
            <person name="Calhoun S."/>
            <person name="Haridas S."/>
            <person name="Kuo A."/>
            <person name="Mondo S."/>
            <person name="Pangilinan J."/>
            <person name="Riley R."/>
            <person name="LaButti K."/>
            <person name="Andreopoulos B."/>
            <person name="Lipzen A."/>
            <person name="Chen C."/>
            <person name="Yanf M."/>
            <person name="Daum C."/>
            <person name="Ng V."/>
            <person name="Clum A."/>
            <person name="Steindorff A."/>
            <person name="Ohm R."/>
            <person name="Martin F."/>
            <person name="Silar P."/>
            <person name="Natvig D."/>
            <person name="Lalanne C."/>
            <person name="Gautier V."/>
            <person name="Ament-velasquez S.L."/>
            <person name="Kruys A."/>
            <person name="Hutchinson M.I."/>
            <person name="Powell A.J."/>
            <person name="Barry K."/>
            <person name="Miller A.N."/>
            <person name="Grigoriev I.V."/>
            <person name="Debuchy R."/>
            <person name="Gladieux P."/>
            <person name="Thoren M.H."/>
            <person name="Johannesson H."/>
        </authorList>
    </citation>
    <scope>NUCLEOTIDE SEQUENCE</scope>
    <source>
        <strain evidence="1">SMH3187-1</strain>
    </source>
</reference>
<dbReference type="InterPro" id="IPR034660">
    <property type="entry name" value="DinB/YfiT-like"/>
</dbReference>
<dbReference type="PANTHER" id="PTHR36922:SF1">
    <property type="entry name" value="DUF1993 DOMAIN-CONTAINING PROTEIN"/>
    <property type="match status" value="1"/>
</dbReference>
<organism evidence="1 2">
    <name type="scientific">Schizothecium vesticola</name>
    <dbReference type="NCBI Taxonomy" id="314040"/>
    <lineage>
        <taxon>Eukaryota</taxon>
        <taxon>Fungi</taxon>
        <taxon>Dikarya</taxon>
        <taxon>Ascomycota</taxon>
        <taxon>Pezizomycotina</taxon>
        <taxon>Sordariomycetes</taxon>
        <taxon>Sordariomycetidae</taxon>
        <taxon>Sordariales</taxon>
        <taxon>Schizotheciaceae</taxon>
        <taxon>Schizothecium</taxon>
    </lineage>
</organism>
<dbReference type="Pfam" id="PF09351">
    <property type="entry name" value="DUF1993"/>
    <property type="match status" value="1"/>
</dbReference>
<name>A0AA40EHV3_9PEZI</name>
<dbReference type="EMBL" id="JAUKUD010000007">
    <property type="protein sequence ID" value="KAK0738891.1"/>
    <property type="molecule type" value="Genomic_DNA"/>
</dbReference>
<feature type="non-terminal residue" evidence="1">
    <location>
        <position position="1"/>
    </location>
</feature>
<evidence type="ECO:0000313" key="2">
    <source>
        <dbReference type="Proteomes" id="UP001172155"/>
    </source>
</evidence>
<dbReference type="InterPro" id="IPR018531">
    <property type="entry name" value="DUF1993"/>
</dbReference>
<comment type="caution">
    <text evidence="1">The sequence shown here is derived from an EMBL/GenBank/DDBJ whole genome shotgun (WGS) entry which is preliminary data.</text>
</comment>